<sequence length="386" mass="46194">MNLKPYRALTEKEYVNLLNGYREHLITIEKWTEFRSNHSTLRLPSSKTLIDSFGNWNNVKSAFGLNRETIKRMKMAEYIEILKPHIAYIQTQWIWEEYRKQHAELKLPNLETIIRYFGSWNSMKQTMGLEVIRLTNLVALSPAEYIEKLQPYKELLKTQGVWDEHRRQHPELKLPSMQTLCGHFGSKKKLEQAFGIAKTIQQERDEYVDLLLPYQRYLRTTACWNEYRQQHPDLNLPHSRTLENCFDGWTNLKLAMGFDVKRRRKNKSKKDTYMVLLQSHKDHLVTVRGWDEYRKNHPELELPSSQVLRKVFGGWNSLKLILEVKVKNKGFENLGIKEYLQPHKNHLKTVRSWDDYRRLNPNLKLPSSQTLRKYYKSWTNVKDLFE</sequence>
<evidence type="ECO:0000313" key="1">
    <source>
        <dbReference type="EMBL" id="WDV09378.1"/>
    </source>
</evidence>
<dbReference type="KEGG" id="liu:OU989_22945"/>
<dbReference type="AlphaFoldDB" id="A0AAJ5RWA0"/>
<proteinExistence type="predicted"/>
<accession>A0AAJ5RWA0</accession>
<protein>
    <submittedName>
        <fullName evidence="1">Uncharacterized protein</fullName>
    </submittedName>
</protein>
<reference evidence="1" key="1">
    <citation type="submission" date="2022-11" db="EMBL/GenBank/DDBJ databases">
        <title>Lysinibacillus irui.</title>
        <authorList>
            <person name="Akintayo S.O."/>
        </authorList>
    </citation>
    <scope>NUCLEOTIDE SEQUENCE</scope>
    <source>
        <strain evidence="1">IRB4-01</strain>
        <plasmid evidence="1">unnamed</plasmid>
    </source>
</reference>
<name>A0AAJ5RWA0_9BACI</name>
<geneLocation type="plasmid" evidence="1 2">
    <name>unnamed</name>
</geneLocation>
<dbReference type="EMBL" id="CP113528">
    <property type="protein sequence ID" value="WDV09378.1"/>
    <property type="molecule type" value="Genomic_DNA"/>
</dbReference>
<keyword evidence="1" id="KW-0614">Plasmid</keyword>
<gene>
    <name evidence="1" type="ORF">OU989_22945</name>
</gene>
<dbReference type="Proteomes" id="UP001219585">
    <property type="component" value="Plasmid unnamed"/>
</dbReference>
<dbReference type="RefSeq" id="WP_274797588.1">
    <property type="nucleotide sequence ID" value="NZ_CP113528.1"/>
</dbReference>
<evidence type="ECO:0000313" key="2">
    <source>
        <dbReference type="Proteomes" id="UP001219585"/>
    </source>
</evidence>
<organism evidence="1 2">
    <name type="scientific">Lysinibacillus irui</name>
    <dbReference type="NCBI Taxonomy" id="2998077"/>
    <lineage>
        <taxon>Bacteria</taxon>
        <taxon>Bacillati</taxon>
        <taxon>Bacillota</taxon>
        <taxon>Bacilli</taxon>
        <taxon>Bacillales</taxon>
        <taxon>Bacillaceae</taxon>
        <taxon>Lysinibacillus</taxon>
    </lineage>
</organism>